<evidence type="ECO:0000256" key="1">
    <source>
        <dbReference type="ARBA" id="ARBA00022490"/>
    </source>
</evidence>
<dbReference type="AlphaFoldDB" id="G7V594"/>
<dbReference type="EC" id="6.3.5.3" evidence="6"/>
<comment type="catalytic activity">
    <reaction evidence="6">
        <text>N(2)-formyl-N(1)-(5-phospho-beta-D-ribosyl)glycinamide + L-glutamine + ATP + H2O = 2-formamido-N(1)-(5-O-phospho-beta-D-ribosyl)acetamidine + L-glutamate + ADP + phosphate + H(+)</text>
        <dbReference type="Rhea" id="RHEA:17129"/>
        <dbReference type="ChEBI" id="CHEBI:15377"/>
        <dbReference type="ChEBI" id="CHEBI:15378"/>
        <dbReference type="ChEBI" id="CHEBI:29985"/>
        <dbReference type="ChEBI" id="CHEBI:30616"/>
        <dbReference type="ChEBI" id="CHEBI:43474"/>
        <dbReference type="ChEBI" id="CHEBI:58359"/>
        <dbReference type="ChEBI" id="CHEBI:147286"/>
        <dbReference type="ChEBI" id="CHEBI:147287"/>
        <dbReference type="ChEBI" id="CHEBI:456216"/>
        <dbReference type="EC" id="6.3.5.3"/>
    </reaction>
</comment>
<dbReference type="NCBIfam" id="NF004630">
    <property type="entry name" value="PRK05974.1"/>
    <property type="match status" value="1"/>
</dbReference>
<dbReference type="UniPathway" id="UPA00074">
    <property type="reaction ID" value="UER00128"/>
</dbReference>
<evidence type="ECO:0000313" key="8">
    <source>
        <dbReference type="Proteomes" id="UP000005868"/>
    </source>
</evidence>
<evidence type="ECO:0000313" key="7">
    <source>
        <dbReference type="EMBL" id="AER66877.1"/>
    </source>
</evidence>
<dbReference type="NCBIfam" id="TIGR00302">
    <property type="entry name" value="phosphoribosylformylglycinamidine synthase subunit PurS"/>
    <property type="match status" value="1"/>
</dbReference>
<evidence type="ECO:0000256" key="2">
    <source>
        <dbReference type="ARBA" id="ARBA00022598"/>
    </source>
</evidence>
<dbReference type="HOGENOM" id="CLU_164833_3_1_0"/>
<dbReference type="Proteomes" id="UP000005868">
    <property type="component" value="Chromosome"/>
</dbReference>
<keyword evidence="4 6" id="KW-0658">Purine biosynthesis</keyword>
<dbReference type="OrthoDB" id="9799101at2"/>
<reference evidence="7 8" key="2">
    <citation type="journal article" date="2012" name="Stand. Genomic Sci.">
        <title>Genome sequence of the moderately thermophilic, amino-acid-degrading and sulfur-reducing bacterium Thermovirga lienii type strain (Cas60314(T)).</title>
        <authorList>
            <person name="Goker M."/>
            <person name="Saunders E."/>
            <person name="Lapidus A."/>
            <person name="Nolan M."/>
            <person name="Lucas S."/>
            <person name="Hammon N."/>
            <person name="Deshpande S."/>
            <person name="Cheng J.F."/>
            <person name="Han C."/>
            <person name="Tapia R."/>
            <person name="Goodwin L.A."/>
            <person name="Pitluck S."/>
            <person name="Liolios K."/>
            <person name="Mavromatis K."/>
            <person name="Pagani I."/>
            <person name="Ivanova N."/>
            <person name="Mikhailova N."/>
            <person name="Pati A."/>
            <person name="Chen A."/>
            <person name="Palaniappan K."/>
            <person name="Land M."/>
            <person name="Chang Y.J."/>
            <person name="Jeffries C.D."/>
            <person name="Brambilla E.M."/>
            <person name="Rohde M."/>
            <person name="Spring S."/>
            <person name="Detter J.C."/>
            <person name="Woyke T."/>
            <person name="Bristow J."/>
            <person name="Eisen J.A."/>
            <person name="Markowitz V."/>
            <person name="Hugenholtz P."/>
            <person name="Kyrpides N.C."/>
            <person name="Klenk H.P."/>
        </authorList>
    </citation>
    <scope>NUCLEOTIDE SEQUENCE [LARGE SCALE GENOMIC DNA]</scope>
    <source>
        <strain evidence="8">ATCC BAA-1197 / DSM 17291 / Cas60314</strain>
    </source>
</reference>
<dbReference type="EMBL" id="CP003096">
    <property type="protein sequence ID" value="AER66877.1"/>
    <property type="molecule type" value="Genomic_DNA"/>
</dbReference>
<dbReference type="PANTHER" id="PTHR34696:SF1">
    <property type="entry name" value="PHOSPHORIBOSYLFORMYLGLYCINAMIDINE SYNTHASE SUBUNIT PURS"/>
    <property type="match status" value="1"/>
</dbReference>
<sequence>MLYHIKVLVYLKDGVLDTQGKAVLGTLHRMNYTELKDIRIGKYLQLWIEAPDKETAKKRVVEMCSDLLVNDLIEDYSIEVDDIS</sequence>
<dbReference type="HAMAP" id="MF_01926">
    <property type="entry name" value="PurS"/>
    <property type="match status" value="1"/>
</dbReference>
<dbReference type="Gene3D" id="3.30.1280.10">
    <property type="entry name" value="Phosphoribosylformylglycinamidine synthase subunit PurS"/>
    <property type="match status" value="1"/>
</dbReference>
<keyword evidence="1 6" id="KW-0963">Cytoplasm</keyword>
<evidence type="ECO:0000256" key="6">
    <source>
        <dbReference type="HAMAP-Rule" id="MF_01926"/>
    </source>
</evidence>
<dbReference type="STRING" id="580340.Tlie_1145"/>
<evidence type="ECO:0000256" key="4">
    <source>
        <dbReference type="ARBA" id="ARBA00022755"/>
    </source>
</evidence>
<keyword evidence="8" id="KW-1185">Reference proteome</keyword>
<reference evidence="8" key="1">
    <citation type="submission" date="2011-10" db="EMBL/GenBank/DDBJ databases">
        <title>The complete genome of chromosome of Thermovirga lienii DSM 17291.</title>
        <authorList>
            <consortium name="US DOE Joint Genome Institute (JGI-PGF)"/>
            <person name="Lucas S."/>
            <person name="Copeland A."/>
            <person name="Lapidus A."/>
            <person name="Glavina del Rio T."/>
            <person name="Dalin E."/>
            <person name="Tice H."/>
            <person name="Bruce D."/>
            <person name="Goodwin L."/>
            <person name="Pitluck S."/>
            <person name="Peters L."/>
            <person name="Mikhailova N."/>
            <person name="Saunders E."/>
            <person name="Kyrpides N."/>
            <person name="Mavromatis K."/>
            <person name="Ivanova N."/>
            <person name="Last F.I."/>
            <person name="Brettin T."/>
            <person name="Detter J.C."/>
            <person name="Han C."/>
            <person name="Larimer F."/>
            <person name="Land M."/>
            <person name="Hauser L."/>
            <person name="Markowitz V."/>
            <person name="Cheng J.-F."/>
            <person name="Hugenholtz P."/>
            <person name="Woyke T."/>
            <person name="Wu D."/>
            <person name="Spring S."/>
            <person name="Schroeder M."/>
            <person name="Brambilla E.-M."/>
            <person name="Klenk H.-P."/>
            <person name="Eisen J.A."/>
        </authorList>
    </citation>
    <scope>NUCLEOTIDE SEQUENCE [LARGE SCALE GENOMIC DNA]</scope>
    <source>
        <strain evidence="8">ATCC BAA-1197 / DSM 17291 / Cas60314</strain>
    </source>
</reference>
<keyword evidence="2 6" id="KW-0436">Ligase</keyword>
<dbReference type="GO" id="GO:0004642">
    <property type="term" value="F:phosphoribosylformylglycinamidine synthase activity"/>
    <property type="evidence" value="ECO:0007669"/>
    <property type="project" value="UniProtKB-UniRule"/>
</dbReference>
<dbReference type="InterPro" id="IPR003850">
    <property type="entry name" value="PurS"/>
</dbReference>
<dbReference type="GO" id="GO:0005524">
    <property type="term" value="F:ATP binding"/>
    <property type="evidence" value="ECO:0007669"/>
    <property type="project" value="UniProtKB-UniRule"/>
</dbReference>
<evidence type="ECO:0000256" key="5">
    <source>
        <dbReference type="ARBA" id="ARBA00022840"/>
    </source>
</evidence>
<accession>G7V594</accession>
<dbReference type="KEGG" id="tli:Tlie_1145"/>
<keyword evidence="3 6" id="KW-0547">Nucleotide-binding</keyword>
<dbReference type="GO" id="GO:0006189">
    <property type="term" value="P:'de novo' IMP biosynthetic process"/>
    <property type="evidence" value="ECO:0007669"/>
    <property type="project" value="UniProtKB-UniRule"/>
</dbReference>
<dbReference type="InterPro" id="IPR036604">
    <property type="entry name" value="PurS-like_sf"/>
</dbReference>
<evidence type="ECO:0000256" key="3">
    <source>
        <dbReference type="ARBA" id="ARBA00022741"/>
    </source>
</evidence>
<organism evidence="7 8">
    <name type="scientific">Thermovirga lienii (strain ATCC BAA-1197 / DSM 17291 / Cas60314)</name>
    <dbReference type="NCBI Taxonomy" id="580340"/>
    <lineage>
        <taxon>Bacteria</taxon>
        <taxon>Thermotogati</taxon>
        <taxon>Synergistota</taxon>
        <taxon>Synergistia</taxon>
        <taxon>Synergistales</taxon>
        <taxon>Thermovirgaceae</taxon>
        <taxon>Thermovirga</taxon>
    </lineage>
</organism>
<comment type="function">
    <text evidence="6">Part of the phosphoribosylformylglycinamidine synthase complex involved in the purines biosynthetic pathway. Catalyzes the ATP-dependent conversion of formylglycinamide ribonucleotide (FGAR) and glutamine to yield formylglycinamidine ribonucleotide (FGAM) and glutamate. The FGAM synthase complex is composed of three subunits. PurQ produces an ammonia molecule by converting glutamine to glutamate. PurL transfers the ammonia molecule to FGAR to form FGAM in an ATP-dependent manner. PurS interacts with PurQ and PurL and is thought to assist in the transfer of the ammonia molecule from PurQ to PurL.</text>
</comment>
<dbReference type="Pfam" id="PF02700">
    <property type="entry name" value="PurS"/>
    <property type="match status" value="1"/>
</dbReference>
<comment type="subunit">
    <text evidence="6">Part of the FGAM synthase complex composed of 1 PurL, 1 PurQ and 2 PurS subunits.</text>
</comment>
<comment type="subcellular location">
    <subcellularLocation>
        <location evidence="6">Cytoplasm</location>
    </subcellularLocation>
</comment>
<dbReference type="eggNOG" id="COG1828">
    <property type="taxonomic scope" value="Bacteria"/>
</dbReference>
<dbReference type="GO" id="GO:0005737">
    <property type="term" value="C:cytoplasm"/>
    <property type="evidence" value="ECO:0007669"/>
    <property type="project" value="UniProtKB-SubCell"/>
</dbReference>
<comment type="pathway">
    <text evidence="6">Purine metabolism; IMP biosynthesis via de novo pathway; 5-amino-1-(5-phospho-D-ribosyl)imidazole from N(2)-formyl-N(1)-(5-phospho-D-ribosyl)glycinamide: step 1/2.</text>
</comment>
<proteinExistence type="inferred from homology"/>
<name>G7V594_THELD</name>
<comment type="similarity">
    <text evidence="6">Belongs to the PurS family.</text>
</comment>
<gene>
    <name evidence="6" type="primary">purS</name>
    <name evidence="7" type="ordered locus">Tlie_1145</name>
</gene>
<protein>
    <recommendedName>
        <fullName evidence="6">Phosphoribosylformylglycinamidine synthase subunit PurS</fullName>
        <shortName evidence="6">FGAM synthase</shortName>
        <ecNumber evidence="6">6.3.5.3</ecNumber>
    </recommendedName>
    <alternativeName>
        <fullName evidence="6">Formylglycinamide ribonucleotide amidotransferase subunit III</fullName>
        <shortName evidence="6">FGAR amidotransferase III</shortName>
        <shortName evidence="6">FGAR-AT III</shortName>
    </alternativeName>
    <alternativeName>
        <fullName evidence="6">Phosphoribosylformylglycinamidine synthase subunit III</fullName>
    </alternativeName>
</protein>
<keyword evidence="5 6" id="KW-0067">ATP-binding</keyword>
<dbReference type="PANTHER" id="PTHR34696">
    <property type="entry name" value="PHOSPHORIBOSYLFORMYLGLYCINAMIDINE SYNTHASE SUBUNIT PURS"/>
    <property type="match status" value="1"/>
</dbReference>
<dbReference type="SUPFAM" id="SSF82697">
    <property type="entry name" value="PurS-like"/>
    <property type="match status" value="1"/>
</dbReference>